<reference evidence="2" key="1">
    <citation type="submission" date="2021-01" db="EMBL/GenBank/DDBJ databases">
        <title>Phytophthora aleatoria, a newly-described species from Pinus radiata is distinct from Phytophthora cactorum isolates based on comparative genomics.</title>
        <authorList>
            <person name="Mcdougal R."/>
            <person name="Panda P."/>
            <person name="Williams N."/>
            <person name="Studholme D.J."/>
        </authorList>
    </citation>
    <scope>NUCLEOTIDE SEQUENCE</scope>
    <source>
        <strain evidence="2">NZFS 4037</strain>
    </source>
</reference>
<dbReference type="EMBL" id="JAENGY010000097">
    <property type="protein sequence ID" value="KAG6974029.1"/>
    <property type="molecule type" value="Genomic_DNA"/>
</dbReference>
<dbReference type="GO" id="GO:0033194">
    <property type="term" value="P:response to hydroperoxide"/>
    <property type="evidence" value="ECO:0007669"/>
    <property type="project" value="TreeGrafter"/>
</dbReference>
<dbReference type="PANTHER" id="PTHR30283:SF4">
    <property type="entry name" value="PEROXIDE STRESS RESISTANCE PROTEIN YAAA"/>
    <property type="match status" value="1"/>
</dbReference>
<comment type="caution">
    <text evidence="2">The sequence shown here is derived from an EMBL/GenBank/DDBJ whole genome shotgun (WGS) entry which is preliminary data.</text>
</comment>
<dbReference type="InterPro" id="IPR005583">
    <property type="entry name" value="YaaA"/>
</dbReference>
<dbReference type="GO" id="GO:0005829">
    <property type="term" value="C:cytosol"/>
    <property type="evidence" value="ECO:0007669"/>
    <property type="project" value="TreeGrafter"/>
</dbReference>
<accession>A0A8J5IUI4</accession>
<name>A0A8J5IUI4_9STRA</name>
<feature type="region of interest" description="Disordered" evidence="1">
    <location>
        <begin position="573"/>
        <end position="626"/>
    </location>
</feature>
<evidence type="ECO:0000256" key="1">
    <source>
        <dbReference type="SAM" id="MobiDB-lite"/>
    </source>
</evidence>
<feature type="compositionally biased region" description="Basic residues" evidence="1">
    <location>
        <begin position="581"/>
        <end position="590"/>
    </location>
</feature>
<organism evidence="2 3">
    <name type="scientific">Phytophthora aleatoria</name>
    <dbReference type="NCBI Taxonomy" id="2496075"/>
    <lineage>
        <taxon>Eukaryota</taxon>
        <taxon>Sar</taxon>
        <taxon>Stramenopiles</taxon>
        <taxon>Oomycota</taxon>
        <taxon>Peronosporomycetes</taxon>
        <taxon>Peronosporales</taxon>
        <taxon>Peronosporaceae</taxon>
        <taxon>Phytophthora</taxon>
    </lineage>
</organism>
<keyword evidence="3" id="KW-1185">Reference proteome</keyword>
<dbReference type="AlphaFoldDB" id="A0A8J5IUI4"/>
<protein>
    <submittedName>
        <fullName evidence="2">Uncharacterized protein</fullName>
    </submittedName>
</protein>
<evidence type="ECO:0000313" key="3">
    <source>
        <dbReference type="Proteomes" id="UP000709295"/>
    </source>
</evidence>
<proteinExistence type="inferred from homology"/>
<evidence type="ECO:0000313" key="2">
    <source>
        <dbReference type="EMBL" id="KAG6974029.1"/>
    </source>
</evidence>
<feature type="region of interest" description="Disordered" evidence="1">
    <location>
        <begin position="154"/>
        <end position="174"/>
    </location>
</feature>
<sequence length="626" mass="69683">MLKHFGGEVYRVDDDDAKLDNYIYQHTKNPGLAKELKDVHFRDDKLASIGVPAEQLDAIRHLSAIATSGVALQTSAGFFDMGVARSSILLFKYLTNTLDADTALLLPELPKEALEAHEKDATHHRLTLGPWSHAGVDNADPFAQSKLNAVACMKRQEDDEDPPSAPAPLKRSRQMQLPREIHLVPKVTKLISEFAMSASEAAKEAAATNQIEWLTELLTLPELRDKMDETAQKLTEIAAICEEFFREDEEESEEEGNDDSEDEEDEVFRIDCPLASAVNVGQLDTANHTLALMPSVRLLYVLSPAKTLDLSASRVSQCSQPRLLFDAHELVEQLQKLSQAKVKSLLGVSAALAKLNFDRFQAFDVSKTATEAASPSETLKQAALAFNGPAYQGLEAHCLSETDLEFAQTHLRILCGLYGVLRPLDLIQPYRLEMGQKFVNKRGKDLYEFWGDTIVSELDALFKEEEAKEDVKLPRVLVNVASQEYFKSLPSSALKEVGISVVDCVFKDDGKIKSVYAKRARGLMCRYLIQKRVDSVEGLTGFDLEGYKYSSSASSDVMFVFTRTASEQKAAMQKMKEKAATKTKTKTSPKAKREAVKVEKKELEVAEKTQNDGQLRRSTPKKRKTV</sequence>
<dbReference type="Pfam" id="PF03883">
    <property type="entry name" value="H2O2_YaaD"/>
    <property type="match status" value="1"/>
</dbReference>
<dbReference type="NCBIfam" id="NF002542">
    <property type="entry name" value="PRK02101.1-3"/>
    <property type="match status" value="1"/>
</dbReference>
<feature type="compositionally biased region" description="Basic and acidic residues" evidence="1">
    <location>
        <begin position="591"/>
        <end position="610"/>
    </location>
</feature>
<dbReference type="PANTHER" id="PTHR30283">
    <property type="entry name" value="PEROXIDE STRESS RESPONSE PROTEIN YAAA"/>
    <property type="match status" value="1"/>
</dbReference>
<feature type="region of interest" description="Disordered" evidence="1">
    <location>
        <begin position="245"/>
        <end position="265"/>
    </location>
</feature>
<dbReference type="Proteomes" id="UP000709295">
    <property type="component" value="Unassembled WGS sequence"/>
</dbReference>
<gene>
    <name evidence="2" type="ORF">JG688_00003259</name>
</gene>
<dbReference type="HAMAP" id="MF_00652">
    <property type="entry name" value="UPF0246"/>
    <property type="match status" value="1"/>
</dbReference>